<evidence type="ECO:0008006" key="5">
    <source>
        <dbReference type="Google" id="ProtNLM"/>
    </source>
</evidence>
<reference evidence="3 4" key="1">
    <citation type="submission" date="2017-06" db="EMBL/GenBank/DDBJ databases">
        <title>Genome sequencing of cyanobaciteial culture collection at National Institute for Environmental Studies (NIES).</title>
        <authorList>
            <person name="Hirose Y."/>
            <person name="Shimura Y."/>
            <person name="Fujisawa T."/>
            <person name="Nakamura Y."/>
            <person name="Kawachi M."/>
        </authorList>
    </citation>
    <scope>NUCLEOTIDE SEQUENCE [LARGE SCALE GENOMIC DNA]</scope>
    <source>
        <strain evidence="3 4">NIES-23</strain>
    </source>
</reference>
<dbReference type="InterPro" id="IPR054280">
    <property type="entry name" value="DUF7014"/>
</dbReference>
<gene>
    <name evidence="3" type="ORF">NIES23_18540</name>
</gene>
<dbReference type="NCBIfam" id="NF046078">
    <property type="entry name" value="STM4504_CBY0614"/>
    <property type="match status" value="1"/>
</dbReference>
<feature type="domain" description="HEPN AbiJ-N-terminal" evidence="1">
    <location>
        <begin position="5"/>
        <end position="161"/>
    </location>
</feature>
<accession>A0A1Z4KJJ0</accession>
<evidence type="ECO:0000259" key="1">
    <source>
        <dbReference type="Pfam" id="PF18863"/>
    </source>
</evidence>
<evidence type="ECO:0000313" key="4">
    <source>
        <dbReference type="Proteomes" id="UP000217507"/>
    </source>
</evidence>
<name>A0A1Z4KJJ0_ANAVA</name>
<dbReference type="AlphaFoldDB" id="A0A1Z4KJJ0"/>
<dbReference type="EMBL" id="AP018216">
    <property type="protein sequence ID" value="BAY69063.1"/>
    <property type="molecule type" value="Genomic_DNA"/>
</dbReference>
<dbReference type="Pfam" id="PF18863">
    <property type="entry name" value="AbiJ_NTD4"/>
    <property type="match status" value="1"/>
</dbReference>
<dbReference type="InterPro" id="IPR049503">
    <property type="entry name" value="AbiJ_NTD4"/>
</dbReference>
<protein>
    <recommendedName>
        <fullName evidence="5">Abortive infection protein-like C-terminal domain-containing protein</fullName>
    </recommendedName>
</protein>
<dbReference type="Proteomes" id="UP000217507">
    <property type="component" value="Chromosome"/>
</dbReference>
<proteinExistence type="predicted"/>
<feature type="domain" description="DUF7014" evidence="2">
    <location>
        <begin position="167"/>
        <end position="298"/>
    </location>
</feature>
<dbReference type="Pfam" id="PF22809">
    <property type="entry name" value="DUF7014"/>
    <property type="match status" value="1"/>
</dbReference>
<evidence type="ECO:0000259" key="2">
    <source>
        <dbReference type="Pfam" id="PF22809"/>
    </source>
</evidence>
<evidence type="ECO:0000313" key="3">
    <source>
        <dbReference type="EMBL" id="BAY69063.1"/>
    </source>
</evidence>
<organism evidence="3 4">
    <name type="scientific">Trichormus variabilis NIES-23</name>
    <dbReference type="NCBI Taxonomy" id="1973479"/>
    <lineage>
        <taxon>Bacteria</taxon>
        <taxon>Bacillati</taxon>
        <taxon>Cyanobacteriota</taxon>
        <taxon>Cyanophyceae</taxon>
        <taxon>Nostocales</taxon>
        <taxon>Nostocaceae</taxon>
        <taxon>Trichormus</taxon>
    </lineage>
</organism>
<sequence length="300" mass="35038">MKVYDIYSKRQTRLREEFPDVYQYVDIPQPLRVQIAYIIYDVIAEPVDIELIKSFSEIYSRLYREYGKLKQSIVGKDIINLFMFNTEKTEHTLDFIELSFKLIDYTYRNRMAFIKNSKITADEAIKELNFRFREHGLGYQYESGKIIKIDSQIIHAEAVKPVLHLLSDSRFQGVNEEFLKAHEHYRHGHYKECLVECLKAFESTMKTICDTQGWSYQPGDTAKKLINVCFQNNLIPTYLQDQFSSLRQNLESGVPTMRNKNGGHGQGSQPLNVPQYFAGYQLHMTASTILFLLEAEKTLP</sequence>